<proteinExistence type="predicted"/>
<dbReference type="AlphaFoldDB" id="A0A1S1J4Q5"/>
<dbReference type="EMBL" id="MIKE01000024">
    <property type="protein sequence ID" value="OHT44459.1"/>
    <property type="molecule type" value="Genomic_DNA"/>
</dbReference>
<gene>
    <name evidence="3" type="ORF">B0A71_12740</name>
    <name evidence="2" type="ORF">BHE19_12130</name>
</gene>
<accession>A0A1S1J4Q5</accession>
<dbReference type="Proteomes" id="UP000198319">
    <property type="component" value="Unassembled WGS sequence"/>
</dbReference>
<dbReference type="Pfam" id="PF14090">
    <property type="entry name" value="HTH_39"/>
    <property type="match status" value="1"/>
</dbReference>
<evidence type="ECO:0000313" key="3">
    <source>
        <dbReference type="EMBL" id="OXB19405.1"/>
    </source>
</evidence>
<feature type="domain" description="Winged helix-turn-helix" evidence="1">
    <location>
        <begin position="34"/>
        <end position="70"/>
    </location>
</feature>
<comment type="caution">
    <text evidence="2">The sequence shown here is derived from an EMBL/GenBank/DDBJ whole genome shotgun (WGS) entry which is preliminary data.</text>
</comment>
<dbReference type="InterPro" id="IPR055245">
    <property type="entry name" value="HTH_proteobacteria"/>
</dbReference>
<sequence length="98" mass="11885">MNQQEINFDELFHVENKISNQEHFERNKERFSNQCRIVYEALLRGERLTTAGALLKYQIGDLRRRIKDLKDIWSVPINWEYKEGKYKEFFLTNNTDIS</sequence>
<reference evidence="4" key="2">
    <citation type="submission" date="2016-09" db="EMBL/GenBank/DDBJ databases">
        <authorList>
            <person name="Chen S."/>
            <person name="Walker E."/>
        </authorList>
    </citation>
    <scope>NUCLEOTIDE SEQUENCE [LARGE SCALE GENOMIC DNA]</scope>
    <source>
        <strain evidence="4">MSU</strain>
    </source>
</reference>
<protein>
    <recommendedName>
        <fullName evidence="1">Winged helix-turn-helix domain-containing protein</fullName>
    </recommendedName>
</protein>
<dbReference type="STRING" id="1278819.BHE19_12130"/>
<reference evidence="3 5" key="3">
    <citation type="submission" date="2016-11" db="EMBL/GenBank/DDBJ databases">
        <title>Whole genomes of Flavobacteriaceae.</title>
        <authorList>
            <person name="Stine C."/>
            <person name="Li C."/>
            <person name="Tadesse D."/>
        </authorList>
    </citation>
    <scope>NUCLEOTIDE SEQUENCE [LARGE SCALE GENOMIC DNA]</scope>
    <source>
        <strain evidence="3 5">ATCC BAA-2541</strain>
    </source>
</reference>
<dbReference type="EMBL" id="MUHG01000018">
    <property type="protein sequence ID" value="OXB19405.1"/>
    <property type="molecule type" value="Genomic_DNA"/>
</dbReference>
<evidence type="ECO:0000313" key="2">
    <source>
        <dbReference type="EMBL" id="OHT44459.1"/>
    </source>
</evidence>
<dbReference type="RefSeq" id="WP_070907728.1">
    <property type="nucleotide sequence ID" value="NZ_MIKE01000024.1"/>
</dbReference>
<dbReference type="OrthoDB" id="1360034at2"/>
<dbReference type="Proteomes" id="UP000180252">
    <property type="component" value="Unassembled WGS sequence"/>
</dbReference>
<reference evidence="2" key="1">
    <citation type="submission" date="2016-09" db="EMBL/GenBank/DDBJ databases">
        <authorList>
            <person name="Capua I."/>
            <person name="De Benedictis P."/>
            <person name="Joannis T."/>
            <person name="Lombin L.H."/>
            <person name="Cattoli G."/>
        </authorList>
    </citation>
    <scope>NUCLEOTIDE SEQUENCE [LARGE SCALE GENOMIC DNA]</scope>
    <source>
        <strain evidence="2">MSU</strain>
    </source>
</reference>
<evidence type="ECO:0000259" key="1">
    <source>
        <dbReference type="Pfam" id="PF14090"/>
    </source>
</evidence>
<organism evidence="2 4">
    <name type="scientific">Flavobacterium tructae</name>
    <dbReference type="NCBI Taxonomy" id="1114873"/>
    <lineage>
        <taxon>Bacteria</taxon>
        <taxon>Pseudomonadati</taxon>
        <taxon>Bacteroidota</taxon>
        <taxon>Flavobacteriia</taxon>
        <taxon>Flavobacteriales</taxon>
        <taxon>Flavobacteriaceae</taxon>
        <taxon>Flavobacterium</taxon>
    </lineage>
</organism>
<keyword evidence="5" id="KW-1185">Reference proteome</keyword>
<evidence type="ECO:0000313" key="4">
    <source>
        <dbReference type="Proteomes" id="UP000180252"/>
    </source>
</evidence>
<name>A0A1S1J4Q5_9FLAO</name>
<evidence type="ECO:0000313" key="5">
    <source>
        <dbReference type="Proteomes" id="UP000198319"/>
    </source>
</evidence>